<dbReference type="Proteomes" id="UP000049222">
    <property type="component" value="Unassembled WGS sequence"/>
</dbReference>
<dbReference type="EMBL" id="CXSU01000005">
    <property type="protein sequence ID" value="CTQ48270.1"/>
    <property type="molecule type" value="Genomic_DNA"/>
</dbReference>
<dbReference type="Gene3D" id="3.80.10.10">
    <property type="entry name" value="Ribonuclease Inhibitor"/>
    <property type="match status" value="1"/>
</dbReference>
<keyword evidence="2" id="KW-1185">Reference proteome</keyword>
<reference evidence="1 2" key="1">
    <citation type="submission" date="2015-07" db="EMBL/GenBank/DDBJ databases">
        <authorList>
            <person name="Noorani M."/>
        </authorList>
    </citation>
    <scope>NUCLEOTIDE SEQUENCE [LARGE SCALE GENOMIC DNA]</scope>
    <source>
        <strain evidence="1 2">CECT 7802</strain>
    </source>
</reference>
<dbReference type="STRING" id="420998.JDO7802_00272"/>
<evidence type="ECO:0000313" key="1">
    <source>
        <dbReference type="EMBL" id="CTQ48270.1"/>
    </source>
</evidence>
<dbReference type="SUPFAM" id="SSF52058">
    <property type="entry name" value="L domain-like"/>
    <property type="match status" value="1"/>
</dbReference>
<dbReference type="InterPro" id="IPR032675">
    <property type="entry name" value="LRR_dom_sf"/>
</dbReference>
<proteinExistence type="predicted"/>
<dbReference type="OrthoDB" id="7007323at2"/>
<gene>
    <name evidence="1" type="ORF">JDO7802_00272</name>
</gene>
<accession>A0A0M6YE66</accession>
<name>A0A0M6YE66_9RHOB</name>
<organism evidence="1 2">
    <name type="scientific">Jannaschia donghaensis</name>
    <dbReference type="NCBI Taxonomy" id="420998"/>
    <lineage>
        <taxon>Bacteria</taxon>
        <taxon>Pseudomonadati</taxon>
        <taxon>Pseudomonadota</taxon>
        <taxon>Alphaproteobacteria</taxon>
        <taxon>Rhodobacterales</taxon>
        <taxon>Roseobacteraceae</taxon>
        <taxon>Jannaschia</taxon>
    </lineage>
</organism>
<protein>
    <recommendedName>
        <fullName evidence="3">Leucine Rich repeats (2 copies)</fullName>
    </recommendedName>
</protein>
<evidence type="ECO:0000313" key="2">
    <source>
        <dbReference type="Proteomes" id="UP000049222"/>
    </source>
</evidence>
<dbReference type="RefSeq" id="WP_055081892.1">
    <property type="nucleotide sequence ID" value="NZ_CXSU01000005.1"/>
</dbReference>
<sequence>MNFSQTRLQTRIQWQTDADRAEVETALAAGHDLVVQFSRPPTDAALAHVEALAQTNPDRVTLRFYGFHGKTPFDLALQRDLRHVRRFDLDCLDTAGNIDALADLTASTHLSLEIYELSDKDILHRIDPTSLSSLRVGDMKTKAIDGTALSRFRALETVFLSNSVKSHDGLRGLPALRHLQMRARPKDSYAFLADCPALQSLSFFLGGAPDMDEVRSDTLTDLSVIRCRGVDDMGDLSRFPKLRHLTIEDQIRLERLDLIGAPNLESLRLINCKALARIDGLEATKVSTLQLQGTALDLDAVERMERAWTRLALGSGRRGEDTPRDARLAARGLGLSHFWAAA</sequence>
<dbReference type="AlphaFoldDB" id="A0A0M6YE66"/>
<evidence type="ECO:0008006" key="3">
    <source>
        <dbReference type="Google" id="ProtNLM"/>
    </source>
</evidence>